<dbReference type="AlphaFoldDB" id="A0A1J1HS39"/>
<organism evidence="2 3">
    <name type="scientific">Clunio marinus</name>
    <dbReference type="NCBI Taxonomy" id="568069"/>
    <lineage>
        <taxon>Eukaryota</taxon>
        <taxon>Metazoa</taxon>
        <taxon>Ecdysozoa</taxon>
        <taxon>Arthropoda</taxon>
        <taxon>Hexapoda</taxon>
        <taxon>Insecta</taxon>
        <taxon>Pterygota</taxon>
        <taxon>Neoptera</taxon>
        <taxon>Endopterygota</taxon>
        <taxon>Diptera</taxon>
        <taxon>Nematocera</taxon>
        <taxon>Chironomoidea</taxon>
        <taxon>Chironomidae</taxon>
        <taxon>Clunio</taxon>
    </lineage>
</organism>
<proteinExistence type="predicted"/>
<dbReference type="EMBL" id="CVRI01000011">
    <property type="protein sequence ID" value="CRK89294.1"/>
    <property type="molecule type" value="Genomic_DNA"/>
</dbReference>
<sequence length="102" mass="12220">MKNAKNINTYLTFTIFLLHAFHSVRCLHLIHVEIPEYVDIRDVVTLSCSYNMGRDKLNSIKWYKDKQEFFRYAPMMDQQISTWTVDGVNLYKEHPFRCNKQA</sequence>
<feature type="chain" id="PRO_5009619054" evidence="1">
    <location>
        <begin position="27"/>
        <end position="102"/>
    </location>
</feature>
<accession>A0A1J1HS39</accession>
<keyword evidence="1" id="KW-0732">Signal</keyword>
<dbReference type="PANTHER" id="PTHR21261">
    <property type="entry name" value="BEAT PROTEIN"/>
    <property type="match status" value="1"/>
</dbReference>
<dbReference type="STRING" id="568069.A0A1J1HS39"/>
<feature type="non-terminal residue" evidence="2">
    <location>
        <position position="102"/>
    </location>
</feature>
<evidence type="ECO:0000256" key="1">
    <source>
        <dbReference type="SAM" id="SignalP"/>
    </source>
</evidence>
<protein>
    <submittedName>
        <fullName evidence="2">CLUMA_CG003053, isoform A</fullName>
    </submittedName>
</protein>
<keyword evidence="3" id="KW-1185">Reference proteome</keyword>
<evidence type="ECO:0000313" key="3">
    <source>
        <dbReference type="Proteomes" id="UP000183832"/>
    </source>
</evidence>
<dbReference type="PANTHER" id="PTHR21261:SF5">
    <property type="entry name" value="BEATEN PATH VA, ISOFORM A-RELATED"/>
    <property type="match status" value="1"/>
</dbReference>
<feature type="signal peptide" evidence="1">
    <location>
        <begin position="1"/>
        <end position="26"/>
    </location>
</feature>
<name>A0A1J1HS39_9DIPT</name>
<gene>
    <name evidence="2" type="ORF">CLUMA_CG003053</name>
</gene>
<dbReference type="Proteomes" id="UP000183832">
    <property type="component" value="Unassembled WGS sequence"/>
</dbReference>
<dbReference type="OrthoDB" id="7375975at2759"/>
<evidence type="ECO:0000313" key="2">
    <source>
        <dbReference type="EMBL" id="CRK89294.1"/>
    </source>
</evidence>
<reference evidence="2 3" key="1">
    <citation type="submission" date="2015-04" db="EMBL/GenBank/DDBJ databases">
        <authorList>
            <person name="Syromyatnikov M.Y."/>
            <person name="Popov V.N."/>
        </authorList>
    </citation>
    <scope>NUCLEOTIDE SEQUENCE [LARGE SCALE GENOMIC DNA]</scope>
</reference>